<accession>A0A1Z4GC09</accession>
<dbReference type="AlphaFoldDB" id="A0A1Z4GC09"/>
<dbReference type="Gene3D" id="3.40.50.2300">
    <property type="match status" value="1"/>
</dbReference>
<gene>
    <name evidence="4" type="ORF">NIES21_07930</name>
</gene>
<organism evidence="4 5">
    <name type="scientific">Anabaenopsis circularis NIES-21</name>
    <dbReference type="NCBI Taxonomy" id="1085406"/>
    <lineage>
        <taxon>Bacteria</taxon>
        <taxon>Bacillati</taxon>
        <taxon>Cyanobacteriota</taxon>
        <taxon>Cyanophyceae</taxon>
        <taxon>Nostocales</taxon>
        <taxon>Nodulariaceae</taxon>
        <taxon>Anabaenopsis</taxon>
    </lineage>
</organism>
<sequence length="138" mass="16014">MIRNLSSTETNKKIQILVVENDYILALNLQEILETLGYIVIDTVDSAELAIEKSHQFRPDLILMDIQLAGEMNGIEAAEKIWDNLQIPSIYVTGYADKILLERVTKNYPFIYIFKPATKQELDEAIQNYYQRSLRFNK</sequence>
<keyword evidence="1 2" id="KW-0597">Phosphoprotein</keyword>
<dbReference type="EMBL" id="AP018174">
    <property type="protein sequence ID" value="BAY15007.1"/>
    <property type="molecule type" value="Genomic_DNA"/>
</dbReference>
<evidence type="ECO:0000256" key="1">
    <source>
        <dbReference type="ARBA" id="ARBA00022553"/>
    </source>
</evidence>
<dbReference type="InterPro" id="IPR011006">
    <property type="entry name" value="CheY-like_superfamily"/>
</dbReference>
<dbReference type="SMART" id="SM00448">
    <property type="entry name" value="REC"/>
    <property type="match status" value="1"/>
</dbReference>
<reference evidence="4 5" key="1">
    <citation type="submission" date="2017-06" db="EMBL/GenBank/DDBJ databases">
        <title>Genome sequencing of cyanobaciteial culture collection at National Institute for Environmental Studies (NIES).</title>
        <authorList>
            <person name="Hirose Y."/>
            <person name="Shimura Y."/>
            <person name="Fujisawa T."/>
            <person name="Nakamura Y."/>
            <person name="Kawachi M."/>
        </authorList>
    </citation>
    <scope>NUCLEOTIDE SEQUENCE [LARGE SCALE GENOMIC DNA]</scope>
    <source>
        <strain evidence="4 5">NIES-21</strain>
    </source>
</reference>
<proteinExistence type="predicted"/>
<dbReference type="OrthoDB" id="9809987at2"/>
<dbReference type="PANTHER" id="PTHR44591:SF3">
    <property type="entry name" value="RESPONSE REGULATORY DOMAIN-CONTAINING PROTEIN"/>
    <property type="match status" value="1"/>
</dbReference>
<dbReference type="InterPro" id="IPR001789">
    <property type="entry name" value="Sig_transdc_resp-reg_receiver"/>
</dbReference>
<evidence type="ECO:0000313" key="5">
    <source>
        <dbReference type="Proteomes" id="UP000218287"/>
    </source>
</evidence>
<dbReference type="SUPFAM" id="SSF52172">
    <property type="entry name" value="CheY-like"/>
    <property type="match status" value="1"/>
</dbReference>
<dbReference type="Pfam" id="PF00072">
    <property type="entry name" value="Response_reg"/>
    <property type="match status" value="1"/>
</dbReference>
<name>A0A1Z4GC09_9CYAN</name>
<dbReference type="CDD" id="cd17534">
    <property type="entry name" value="REC_DC-like"/>
    <property type="match status" value="1"/>
</dbReference>
<evidence type="ECO:0000256" key="2">
    <source>
        <dbReference type="PROSITE-ProRule" id="PRU00169"/>
    </source>
</evidence>
<dbReference type="PANTHER" id="PTHR44591">
    <property type="entry name" value="STRESS RESPONSE REGULATOR PROTEIN 1"/>
    <property type="match status" value="1"/>
</dbReference>
<protein>
    <submittedName>
        <fullName evidence="4">Two-component hybrid sensor and regulator</fullName>
    </submittedName>
</protein>
<feature type="modified residue" description="4-aspartylphosphate" evidence="2">
    <location>
        <position position="65"/>
    </location>
</feature>
<dbReference type="GO" id="GO:0000160">
    <property type="term" value="P:phosphorelay signal transduction system"/>
    <property type="evidence" value="ECO:0007669"/>
    <property type="project" value="InterPro"/>
</dbReference>
<dbReference type="InterPro" id="IPR050595">
    <property type="entry name" value="Bact_response_regulator"/>
</dbReference>
<keyword evidence="5" id="KW-1185">Reference proteome</keyword>
<feature type="domain" description="Response regulatory" evidence="3">
    <location>
        <begin position="15"/>
        <end position="130"/>
    </location>
</feature>
<evidence type="ECO:0000259" key="3">
    <source>
        <dbReference type="PROSITE" id="PS50110"/>
    </source>
</evidence>
<evidence type="ECO:0000313" key="4">
    <source>
        <dbReference type="EMBL" id="BAY15007.1"/>
    </source>
</evidence>
<dbReference type="Proteomes" id="UP000218287">
    <property type="component" value="Chromosome"/>
</dbReference>
<dbReference type="PROSITE" id="PS50110">
    <property type="entry name" value="RESPONSE_REGULATORY"/>
    <property type="match status" value="1"/>
</dbReference>